<sequence length="358" mass="39480">MRIPFRERNPVPIGLTAFAVIAVALLVALNLENLPLVNGQRTYTAAFAEAAGLKPDEEVRIAGVKVGKVTELELDGDHVKVTFRVDDEVRLGWKTTAAIKIKTLLGAHYVELKPDGTGRLKHIPRARTSTPFEVVPAIGELSQRVDDIDTRQLAKSFDVLSDTFENSPDEIRAALQGLRRLSHTVASRDDELHELADRAKDVSQLLADRNQDFVKLLRDGDKILQEVQARRAVIHQLLVNTVALTQQVNALIKENEAQLKPMLANLERVNKVLLRNQENLDRMLQLYAPFARQFADVAGSGRWFDAYLQNLLPIPASIQNPPAQNGGNGAQRGTGTQQGGRPGQSGNRQGNSVLPFLP</sequence>
<dbReference type="Pfam" id="PF11887">
    <property type="entry name" value="Mce4_CUP1"/>
    <property type="match status" value="1"/>
</dbReference>
<dbReference type="PANTHER" id="PTHR33371">
    <property type="entry name" value="INTERMEMBRANE PHOSPHOLIPID TRANSPORT SYSTEM BINDING PROTEIN MLAD-RELATED"/>
    <property type="match status" value="1"/>
</dbReference>
<dbReference type="InterPro" id="IPR052336">
    <property type="entry name" value="MlaD_Phospholipid_Transporter"/>
</dbReference>
<dbReference type="InterPro" id="IPR003399">
    <property type="entry name" value="Mce/MlaD"/>
</dbReference>
<dbReference type="RefSeq" id="WP_344947499.1">
    <property type="nucleotide sequence ID" value="NZ_BAAAZG010000019.1"/>
</dbReference>
<feature type="domain" description="Mammalian cell entry C-terminal" evidence="4">
    <location>
        <begin position="122"/>
        <end position="301"/>
    </location>
</feature>
<keyword evidence="2" id="KW-0812">Transmembrane</keyword>
<reference evidence="6" key="1">
    <citation type="journal article" date="2019" name="Int. J. Syst. Evol. Microbiol.">
        <title>The Global Catalogue of Microorganisms (GCM) 10K type strain sequencing project: providing services to taxonomists for standard genome sequencing and annotation.</title>
        <authorList>
            <consortium name="The Broad Institute Genomics Platform"/>
            <consortium name="The Broad Institute Genome Sequencing Center for Infectious Disease"/>
            <person name="Wu L."/>
            <person name="Ma J."/>
        </authorList>
    </citation>
    <scope>NUCLEOTIDE SEQUENCE [LARGE SCALE GENOMIC DNA]</scope>
    <source>
        <strain evidence="6">JCM 16702</strain>
    </source>
</reference>
<dbReference type="NCBIfam" id="TIGR00996">
    <property type="entry name" value="Mtu_fam_mce"/>
    <property type="match status" value="1"/>
</dbReference>
<keyword evidence="2" id="KW-1133">Transmembrane helix</keyword>
<dbReference type="PANTHER" id="PTHR33371:SF18">
    <property type="entry name" value="MCE-FAMILY PROTEIN MCE3C"/>
    <property type="match status" value="1"/>
</dbReference>
<organism evidence="5 6">
    <name type="scientific">Actinomadura miaoliensis</name>
    <dbReference type="NCBI Taxonomy" id="430685"/>
    <lineage>
        <taxon>Bacteria</taxon>
        <taxon>Bacillati</taxon>
        <taxon>Actinomycetota</taxon>
        <taxon>Actinomycetes</taxon>
        <taxon>Streptosporangiales</taxon>
        <taxon>Thermomonosporaceae</taxon>
        <taxon>Actinomadura</taxon>
    </lineage>
</organism>
<evidence type="ECO:0000256" key="1">
    <source>
        <dbReference type="SAM" id="MobiDB-lite"/>
    </source>
</evidence>
<feature type="region of interest" description="Disordered" evidence="1">
    <location>
        <begin position="318"/>
        <end position="358"/>
    </location>
</feature>
<gene>
    <name evidence="5" type="ORF">GCM10022214_32630</name>
</gene>
<evidence type="ECO:0000313" key="5">
    <source>
        <dbReference type="EMBL" id="GAA4073600.1"/>
    </source>
</evidence>
<proteinExistence type="predicted"/>
<evidence type="ECO:0000259" key="3">
    <source>
        <dbReference type="Pfam" id="PF02470"/>
    </source>
</evidence>
<dbReference type="InterPro" id="IPR005693">
    <property type="entry name" value="Mce"/>
</dbReference>
<feature type="compositionally biased region" description="Gly residues" evidence="1">
    <location>
        <begin position="326"/>
        <end position="343"/>
    </location>
</feature>
<evidence type="ECO:0000313" key="6">
    <source>
        <dbReference type="Proteomes" id="UP001500683"/>
    </source>
</evidence>
<feature type="domain" description="Mce/MlaD" evidence="3">
    <location>
        <begin position="41"/>
        <end position="114"/>
    </location>
</feature>
<dbReference type="PRINTS" id="PR01782">
    <property type="entry name" value="MCEVIRFACTOR"/>
</dbReference>
<dbReference type="InterPro" id="IPR024516">
    <property type="entry name" value="Mce_C"/>
</dbReference>
<evidence type="ECO:0000259" key="4">
    <source>
        <dbReference type="Pfam" id="PF11887"/>
    </source>
</evidence>
<evidence type="ECO:0000256" key="2">
    <source>
        <dbReference type="SAM" id="Phobius"/>
    </source>
</evidence>
<feature type="transmembrane region" description="Helical" evidence="2">
    <location>
        <begin position="12"/>
        <end position="31"/>
    </location>
</feature>
<dbReference type="EMBL" id="BAAAZG010000019">
    <property type="protein sequence ID" value="GAA4073600.1"/>
    <property type="molecule type" value="Genomic_DNA"/>
</dbReference>
<name>A0ABP7VV49_9ACTN</name>
<keyword evidence="6" id="KW-1185">Reference proteome</keyword>
<accession>A0ABP7VV49</accession>
<dbReference type="Proteomes" id="UP001500683">
    <property type="component" value="Unassembled WGS sequence"/>
</dbReference>
<protein>
    <submittedName>
        <fullName evidence="5">MCE family protein</fullName>
    </submittedName>
</protein>
<comment type="caution">
    <text evidence="5">The sequence shown here is derived from an EMBL/GenBank/DDBJ whole genome shotgun (WGS) entry which is preliminary data.</text>
</comment>
<keyword evidence="2" id="KW-0472">Membrane</keyword>
<dbReference type="Pfam" id="PF02470">
    <property type="entry name" value="MlaD"/>
    <property type="match status" value="1"/>
</dbReference>